<dbReference type="EMBL" id="NBNE01000608">
    <property type="protein sequence ID" value="OWZ18301.1"/>
    <property type="molecule type" value="Genomic_DNA"/>
</dbReference>
<comment type="caution">
    <text evidence="1">The sequence shown here is derived from an EMBL/GenBank/DDBJ whole genome shotgun (WGS) entry which is preliminary data.</text>
</comment>
<name>A0A225WKP7_9STRA</name>
<gene>
    <name evidence="1" type="ORF">PHMEG_0007626</name>
</gene>
<proteinExistence type="predicted"/>
<dbReference type="Proteomes" id="UP000198211">
    <property type="component" value="Unassembled WGS sequence"/>
</dbReference>
<reference evidence="2" key="1">
    <citation type="submission" date="2017-03" db="EMBL/GenBank/DDBJ databases">
        <title>Phytopthora megakarya and P. palmivora, two closely related causual agents of cacao black pod achieved similar genome size and gene model numbers by different mechanisms.</title>
        <authorList>
            <person name="Ali S."/>
            <person name="Shao J."/>
            <person name="Larry D.J."/>
            <person name="Kronmiller B."/>
            <person name="Shen D."/>
            <person name="Strem M.D."/>
            <person name="Melnick R.L."/>
            <person name="Guiltinan M.J."/>
            <person name="Tyler B.M."/>
            <person name="Meinhardt L.W."/>
            <person name="Bailey B.A."/>
        </authorList>
    </citation>
    <scope>NUCLEOTIDE SEQUENCE [LARGE SCALE GENOMIC DNA]</scope>
    <source>
        <strain evidence="2">zdho120</strain>
    </source>
</reference>
<organism evidence="1 2">
    <name type="scientific">Phytophthora megakarya</name>
    <dbReference type="NCBI Taxonomy" id="4795"/>
    <lineage>
        <taxon>Eukaryota</taxon>
        <taxon>Sar</taxon>
        <taxon>Stramenopiles</taxon>
        <taxon>Oomycota</taxon>
        <taxon>Peronosporomycetes</taxon>
        <taxon>Peronosporales</taxon>
        <taxon>Peronosporaceae</taxon>
        <taxon>Phytophthora</taxon>
    </lineage>
</organism>
<evidence type="ECO:0000313" key="2">
    <source>
        <dbReference type="Proteomes" id="UP000198211"/>
    </source>
</evidence>
<evidence type="ECO:0000313" key="1">
    <source>
        <dbReference type="EMBL" id="OWZ18301.1"/>
    </source>
</evidence>
<keyword evidence="2" id="KW-1185">Reference proteome</keyword>
<protein>
    <submittedName>
        <fullName evidence="1">Uncharacterized protein</fullName>
    </submittedName>
</protein>
<accession>A0A225WKP7</accession>
<sequence>MLMELQMDTRAWTTLLPVVQVNMNHTSVRSLGGHAPIELFTGLPPSSPQDRVVQLANCPPQELTTESLELDATLEKLRLHLRELHQNASDHKELRRLQEMAK</sequence>
<dbReference type="OrthoDB" id="167332at2759"/>
<dbReference type="AlphaFoldDB" id="A0A225WKP7"/>